<reference evidence="3" key="1">
    <citation type="submission" date="2019-02" db="EMBL/GenBank/DDBJ databases">
        <authorList>
            <person name="Gruber-Vodicka R. H."/>
            <person name="Seah K. B. B."/>
        </authorList>
    </citation>
    <scope>NUCLEOTIDE SEQUENCE</scope>
    <source>
        <strain evidence="2">BECK_BZ163</strain>
        <strain evidence="3">BECK_BZ164</strain>
        <strain evidence="1">BECK_BZ165</strain>
    </source>
</reference>
<dbReference type="AlphaFoldDB" id="A0A450X3Z2"/>
<dbReference type="EMBL" id="CAADFL010000963">
    <property type="protein sequence ID" value="VFK24007.1"/>
    <property type="molecule type" value="Genomic_DNA"/>
</dbReference>
<proteinExistence type="predicted"/>
<evidence type="ECO:0000313" key="3">
    <source>
        <dbReference type="EMBL" id="VFK24007.1"/>
    </source>
</evidence>
<evidence type="ECO:0000313" key="1">
    <source>
        <dbReference type="EMBL" id="VFJ58521.1"/>
    </source>
</evidence>
<gene>
    <name evidence="2" type="ORF">BECKFM1743A_GA0114220_108842</name>
    <name evidence="3" type="ORF">BECKFM1743B_GA0114221_109631</name>
    <name evidence="1" type="ORF">BECKFM1743C_GA0114222_102271</name>
</gene>
<evidence type="ECO:0000313" key="2">
    <source>
        <dbReference type="EMBL" id="VFJ75885.1"/>
    </source>
</evidence>
<dbReference type="EMBL" id="CAADEZ010000884">
    <property type="protein sequence ID" value="VFJ75885.1"/>
    <property type="molecule type" value="Genomic_DNA"/>
</dbReference>
<accession>A0A450X3Z2</accession>
<name>A0A450X3Z2_9GAMM</name>
<sequence>MKKSSAYYAPRIASGGVRRVEVRHVSGCHVAIYTPGFRILPGLVCHVREPLSRTPTLL</sequence>
<protein>
    <submittedName>
        <fullName evidence="3">Uncharacterized protein</fullName>
    </submittedName>
</protein>
<dbReference type="EMBL" id="CAADFA010000227">
    <property type="protein sequence ID" value="VFJ58521.1"/>
    <property type="molecule type" value="Genomic_DNA"/>
</dbReference>
<organism evidence="3">
    <name type="scientific">Candidatus Kentrum sp. FM</name>
    <dbReference type="NCBI Taxonomy" id="2126340"/>
    <lineage>
        <taxon>Bacteria</taxon>
        <taxon>Pseudomonadati</taxon>
        <taxon>Pseudomonadota</taxon>
        <taxon>Gammaproteobacteria</taxon>
        <taxon>Candidatus Kentrum</taxon>
    </lineage>
</organism>